<comment type="caution">
    <text evidence="2">The sequence shown here is derived from an EMBL/GenBank/DDBJ whole genome shotgun (WGS) entry which is preliminary data.</text>
</comment>
<evidence type="ECO:0000259" key="1">
    <source>
        <dbReference type="Pfam" id="PF03118"/>
    </source>
</evidence>
<proteinExistence type="predicted"/>
<accession>A0A845SUX0</accession>
<dbReference type="EMBL" id="VIQT01000002">
    <property type="protein sequence ID" value="NDO37747.1"/>
    <property type="molecule type" value="Genomic_DNA"/>
</dbReference>
<protein>
    <recommendedName>
        <fullName evidence="1">RNA polymerase alpha subunit C-terminal domain-containing protein</fullName>
    </recommendedName>
</protein>
<name>A0A845SUX0_9FIRM</name>
<organism evidence="2 3">
    <name type="scientific">Anaerotruncus colihominis</name>
    <dbReference type="NCBI Taxonomy" id="169435"/>
    <lineage>
        <taxon>Bacteria</taxon>
        <taxon>Bacillati</taxon>
        <taxon>Bacillota</taxon>
        <taxon>Clostridia</taxon>
        <taxon>Eubacteriales</taxon>
        <taxon>Oscillospiraceae</taxon>
        <taxon>Anaerotruncus</taxon>
    </lineage>
</organism>
<gene>
    <name evidence="2" type="ORF">FMM72_00540</name>
</gene>
<dbReference type="GO" id="GO:0003899">
    <property type="term" value="F:DNA-directed RNA polymerase activity"/>
    <property type="evidence" value="ECO:0007669"/>
    <property type="project" value="InterPro"/>
</dbReference>
<dbReference type="AlphaFoldDB" id="A0A845SUX0"/>
<dbReference type="GO" id="GO:0003677">
    <property type="term" value="F:DNA binding"/>
    <property type="evidence" value="ECO:0007669"/>
    <property type="project" value="InterPro"/>
</dbReference>
<evidence type="ECO:0000313" key="3">
    <source>
        <dbReference type="Proteomes" id="UP000462501"/>
    </source>
</evidence>
<dbReference type="Pfam" id="PF03118">
    <property type="entry name" value="RNA_pol_A_CTD"/>
    <property type="match status" value="1"/>
</dbReference>
<dbReference type="Proteomes" id="UP000462501">
    <property type="component" value="Unassembled WGS sequence"/>
</dbReference>
<dbReference type="Gene3D" id="1.10.150.20">
    <property type="entry name" value="5' to 3' exonuclease, C-terminal subdomain"/>
    <property type="match status" value="1"/>
</dbReference>
<sequence>MAVILAKTNIHRQYKNQEESEHKILHTVYLSDGLESIEHLGFSTRTYNALVRSGRRTVSDLLQTPLGELREIRNLNSESIREIGIVLSNMKRQFKGK</sequence>
<dbReference type="InterPro" id="IPR011260">
    <property type="entry name" value="RNAP_asu_C"/>
</dbReference>
<evidence type="ECO:0000313" key="2">
    <source>
        <dbReference type="EMBL" id="NDO37747.1"/>
    </source>
</evidence>
<dbReference type="SUPFAM" id="SSF47789">
    <property type="entry name" value="C-terminal domain of RNA polymerase alpha subunit"/>
    <property type="match status" value="1"/>
</dbReference>
<dbReference type="GO" id="GO:0006351">
    <property type="term" value="P:DNA-templated transcription"/>
    <property type="evidence" value="ECO:0007669"/>
    <property type="project" value="InterPro"/>
</dbReference>
<feature type="domain" description="RNA polymerase alpha subunit C-terminal" evidence="1">
    <location>
        <begin position="35"/>
        <end position="88"/>
    </location>
</feature>
<reference evidence="2 3" key="1">
    <citation type="submission" date="2019-06" db="EMBL/GenBank/DDBJ databases">
        <title>Draft genome sequences of 15 bacterial species constituting the stable defined intestinal microbiota of the GM15 gnotobiotic mouse model.</title>
        <authorList>
            <person name="Elie C."/>
            <person name="Mathieu A."/>
            <person name="Saliou A."/>
            <person name="Darnaud M."/>
            <person name="Leulier F."/>
            <person name="Tamellini A."/>
        </authorList>
    </citation>
    <scope>NUCLEOTIDE SEQUENCE [LARGE SCALE GENOMIC DNA]</scope>
    <source>
        <strain evidence="2 3">JM4-15</strain>
    </source>
</reference>